<reference evidence="2" key="1">
    <citation type="submission" date="2021-01" db="EMBL/GenBank/DDBJ databases">
        <title>Genome public.</title>
        <authorList>
            <person name="Liu C."/>
            <person name="Sun Q."/>
        </authorList>
    </citation>
    <scope>NUCLEOTIDE SEQUENCE [LARGE SCALE GENOMIC DNA]</scope>
    <source>
        <strain evidence="2">YIM B02567</strain>
    </source>
</reference>
<name>A0ABS1FXB1_9FLAO</name>
<dbReference type="Proteomes" id="UP000628669">
    <property type="component" value="Unassembled WGS sequence"/>
</dbReference>
<accession>A0ABS1FXB1</accession>
<evidence type="ECO:0000313" key="1">
    <source>
        <dbReference type="EMBL" id="MBK1896968.1"/>
    </source>
</evidence>
<organism evidence="1 2">
    <name type="scientific">Chryseobacterium paridis</name>
    <dbReference type="NCBI Taxonomy" id="2800328"/>
    <lineage>
        <taxon>Bacteria</taxon>
        <taxon>Pseudomonadati</taxon>
        <taxon>Bacteroidota</taxon>
        <taxon>Flavobacteriia</taxon>
        <taxon>Flavobacteriales</taxon>
        <taxon>Weeksellaceae</taxon>
        <taxon>Chryseobacterium group</taxon>
        <taxon>Chryseobacterium</taxon>
    </lineage>
</organism>
<proteinExistence type="predicted"/>
<evidence type="ECO:0000313" key="2">
    <source>
        <dbReference type="Proteomes" id="UP000628669"/>
    </source>
</evidence>
<keyword evidence="2" id="KW-1185">Reference proteome</keyword>
<dbReference type="EMBL" id="JAENHK010000010">
    <property type="protein sequence ID" value="MBK1896968.1"/>
    <property type="molecule type" value="Genomic_DNA"/>
</dbReference>
<protein>
    <submittedName>
        <fullName evidence="1">Bacteriocin</fullName>
    </submittedName>
</protein>
<dbReference type="InterPro" id="IPR010133">
    <property type="entry name" value="Bacteriocin_signal_seq"/>
</dbReference>
<dbReference type="NCBIfam" id="TIGR01847">
    <property type="entry name" value="bacteriocin_sig"/>
    <property type="match status" value="1"/>
</dbReference>
<comment type="caution">
    <text evidence="1">The sequence shown here is derived from an EMBL/GenBank/DDBJ whole genome shotgun (WGS) entry which is preliminary data.</text>
</comment>
<gene>
    <name evidence="1" type="ORF">JHL15_14460</name>
</gene>
<sequence length="51" mass="5555">MKELSRNELKSVSGGFSCMCGTTNLGEYNDIRKCSRDCGVFIPVPNNPTAN</sequence>
<dbReference type="RefSeq" id="WP_200246844.1">
    <property type="nucleotide sequence ID" value="NZ_JAENHK010000010.1"/>
</dbReference>